<organism evidence="4 5">
    <name type="scientific">Tetradesmus obliquus</name>
    <name type="common">Green alga</name>
    <name type="synonym">Acutodesmus obliquus</name>
    <dbReference type="NCBI Taxonomy" id="3088"/>
    <lineage>
        <taxon>Eukaryota</taxon>
        <taxon>Viridiplantae</taxon>
        <taxon>Chlorophyta</taxon>
        <taxon>core chlorophytes</taxon>
        <taxon>Chlorophyceae</taxon>
        <taxon>CS clade</taxon>
        <taxon>Sphaeropleales</taxon>
        <taxon>Scenedesmaceae</taxon>
        <taxon>Tetradesmus</taxon>
    </lineage>
</organism>
<dbReference type="Pfam" id="PF07699">
    <property type="entry name" value="Ephrin_rec_like"/>
    <property type="match status" value="1"/>
</dbReference>
<evidence type="ECO:0000259" key="3">
    <source>
        <dbReference type="Pfam" id="PF07699"/>
    </source>
</evidence>
<dbReference type="InterPro" id="IPR011641">
    <property type="entry name" value="Tyr-kin_ephrin_A/B_rcpt-like"/>
</dbReference>
<dbReference type="PANTHER" id="PTHR46967:SF2">
    <property type="entry name" value="SUSHI, VON WILLEBRAND FACTOR TYPE A, EGF AND PENTRAXIN DOMAIN-CONTAINING PROTEIN 1-LIKE"/>
    <property type="match status" value="1"/>
</dbReference>
<keyword evidence="2" id="KW-0732">Signal</keyword>
<evidence type="ECO:0000313" key="5">
    <source>
        <dbReference type="Proteomes" id="UP000256970"/>
    </source>
</evidence>
<gene>
    <name evidence="4" type="ORF">BQ4739_LOCUS19441</name>
</gene>
<evidence type="ECO:0000256" key="1">
    <source>
        <dbReference type="SAM" id="MobiDB-lite"/>
    </source>
</evidence>
<dbReference type="EMBL" id="FNXT01001358">
    <property type="protein sequence ID" value="SZX79154.1"/>
    <property type="molecule type" value="Genomic_DNA"/>
</dbReference>
<dbReference type="Pfam" id="PF17963">
    <property type="entry name" value="Big_9"/>
    <property type="match status" value="22"/>
</dbReference>
<evidence type="ECO:0000256" key="2">
    <source>
        <dbReference type="SAM" id="SignalP"/>
    </source>
</evidence>
<feature type="compositionally biased region" description="Polar residues" evidence="1">
    <location>
        <begin position="663"/>
        <end position="677"/>
    </location>
</feature>
<dbReference type="SMART" id="SM01411">
    <property type="entry name" value="Ephrin_rec_like"/>
    <property type="match status" value="5"/>
</dbReference>
<dbReference type="PANTHER" id="PTHR46967">
    <property type="entry name" value="INSULIN-LIKE GROWTH FACTOR BINDING PROTEIN,N-TERMINAL"/>
    <property type="match status" value="1"/>
</dbReference>
<dbReference type="NCBIfam" id="NF012211">
    <property type="entry name" value="tand_rpt_95"/>
    <property type="match status" value="1"/>
</dbReference>
<accession>A0A383WPR4</accession>
<dbReference type="SUPFAM" id="SSF57184">
    <property type="entry name" value="Growth factor receptor domain"/>
    <property type="match status" value="2"/>
</dbReference>
<protein>
    <recommendedName>
        <fullName evidence="3">Tyrosine-protein kinase ephrin type A/B receptor-like domain-containing protein</fullName>
    </recommendedName>
</protein>
<dbReference type="Proteomes" id="UP000256970">
    <property type="component" value="Unassembled WGS sequence"/>
</dbReference>
<feature type="domain" description="Tyrosine-protein kinase ephrin type A/B receptor-like" evidence="3">
    <location>
        <begin position="87"/>
        <end position="126"/>
    </location>
</feature>
<feature type="region of interest" description="Disordered" evidence="1">
    <location>
        <begin position="40"/>
        <end position="62"/>
    </location>
</feature>
<dbReference type="Gene3D" id="2.60.40.3440">
    <property type="match status" value="5"/>
</dbReference>
<reference evidence="4 5" key="1">
    <citation type="submission" date="2016-10" db="EMBL/GenBank/DDBJ databases">
        <authorList>
            <person name="Cai Z."/>
        </authorList>
    </citation>
    <scope>NUCLEOTIDE SEQUENCE [LARGE SCALE GENOMIC DNA]</scope>
</reference>
<sequence length="3064" mass="316561">MGRAPTQCCTQRLLLGLWLALLFAAAPSRASLWRLSVEGRDSRSSSSSSSLLGLHGSSSHGRQLAQWGTGPCPPGTGRATADSWYTTRQCCPCPRNTYNTGAEVVCVPCPVGSYTADTGATSKAACVCYNGYRLTSKGCSPDCPPNYYLENRGMASSIGSCLPCPAGRVSPRGSVGQLACRATRQPASPATIVCQPGYGKANGRSSEQCVMCPAGRYSLGGATARCIRWCPAGTFSPGGSFAPCIPCGLLLTSPPGAPSIDYCKCVAGFGSTTDRPDDCLPCPVGTYQPDPAAATVRSAAVELTAARAGGKASTLPCTRCPAGRSTILTQASLASQCIPDCPPGYGTQPPNYNRCLPAPVGRWAPGGPIGRSSSQIQPCPSGRTTVRTMSATSKDCIARTTPSAISLRANSDSYSYTLASLTVPANLGVLANDNYTDTCAANTARATLLAVPVRGSVALDTDGGFVYTVTNPTPLGVNGDDSFTYTLTDCNGDTDTGSVALRFVRPPTANPDVINWTGSQTKRDAPGVLVNDVYPGCVLSRVTVEVMQEAKWGQVQLNSDGAWVYISRLRPGQSDWFVYRLTDCNGNTAEANVTLNFQPQPTAKDDVYEYNGEPFTKTTNVGVLANDVSEGSTEPLTAKLKTQALNGFVSLSRDGAFTYSPSTDLRASGSSNESVQAASADVTPSAGSDVTTMQAGDDVFTYIVTDGNGWSSEGRAFIRFVPDPLPTAASDLYNYTGSSTSQPLGAILRNDVNPATCVAKNVSLLVSLDSGVRNGVLTLAQDGRFTYSANSNPPLSDSFTYKITDCNQKTATARVDLVYQPPPVATADSRPYTGAGFSVVAPGVLGNDLIAPYCSPGTVTATIVTQARQGVVTLQKDGSYAYVPKTTPGVSDTWQYLVTDCNGNSATGTVTFTYVQPVKATDDVYVQYGRVYQRTAREGVLANDVTPSACPAGSLNASQILLSGPKNGYLVLNLDGSFIYTPGTRGVDDSFQYMAMDCNGNTDTATVRLVYSANDPFAATPVDDRYTWSGTSFSVNADKGVMANDIKANCTNGGTHTTTLASSSSRGNVAIASDGSFVYIATSSPGSDSFAYRLTDCSGNIKTATVTLVYIAPPVAVADRWTYTSNRLNIPAPGLLANDKWDCPDGSLTLTGPSKTANGLLAIDPKDGSFSYIASTTPSQSDSFAYTLTDCNGNSASSTVTLVYAAPPTAKDDLYEFAGGQIVKLAPAGVLANDVNAAACQLTSGLSASLLAKPANGAVVIDKDGAFVYTPSNGIATAIDSFTYQVIDCNSNTASATVTLRYIQPVPPLASPESFTFSGSNGAASITRPAGTLTSNDKWSSSCLGSSNRSVVSLVTPPVTGQLSVGEDGGFTYTVASTSGSSAIRSVFFVYKLTDCNGLSDTARVDLNYAQPPIPVNDRIPYSASFFRTAAQGVLVNDQNSPACPNTPATASVVTPPRNTLSLNPDGSFNYLVLTTGEDSFVYRVTDCNGNSATATVDLPFVAASTATDDSFRYVGGRVTKVASQGVLINDIAAPSCQSGALTAALVTAPVNGVLTGGLSRDGPFVYDPFSIPGTDDQFTYRITDCNSITATATVKLVYSTNDPMALLAVDDKYSFSSSITIPTARSVLVNDRNAASCTAPLVPTVLTAAARGTVSLSADGSFSYVPGATPGDDSFEYQIRDCTGITDRGMVTLSYVAPPDAVPDAYRYTGLPFSVAAPGVLSNDKYGANCAVRVGPSSITTASGTFTLAPDGGFSYSSSAAGRLASDSFTYNLTDCNGNADTAVVTLTFVEPPTAIADTYTHTGSSLTVVDSAQVRGILFNDLNPACPGKPLIATVVNPTTWGVVTLTTDGGFTYVPNPNVQPGDDVFTYMTTDCNSNSANATVTLKYVAPPKAVADSYSYPGGSFTLVDSAATRGILFNDVNPSCPSTPLAPVITNPTTKGVVTLTTNGGFTYVPNANVAPGDDVFTYEVTDCKGNKASATVTLKYDVPATAAADSYSYSKSPLQIPAATGVLANDNNAPSCVAQNKPVTIAVVTSTTKGNLQINSAGDFVYTTLPGLATPADDSFTYSITDCFGNVVTAKADLKFVIAGLAKDDTYVYSASPLTITAALGLLANDVNAPACASKNAALQASRLTPTTNGLVTVNAAGDFVYTVNPGLAVPKDDIFTYQTTDCNGVTSTATVTLKYELPVVVNADSYSYSASPYTVTAAAGLLANDVNPASCVAQGKALTAVRTSAPASGTVTVNPAGDFIYTSTSATPVDDSFTYEATDCNGQKRSGAVSLKYVLPATAKDDVLFYSASPLSVAALQGLLANDVNPASCVAKGAALTVARITPAASGTATVNPAGDLIYTVTSATPQDDSFKYQVTDCNGQTSTATVTLKYVLPVAVTDDTYKYSASPLTVAAAAGLLANDVNPPNCAAQGKPLTAVRTTAAASGTVVVNPAGDFVYTSTSATPIDDSFKYAATDCLGNVKTGTVTLQFVQAVVAKPDQFFYYASPVTFPASAGLLQNDVVPGTCAETTPTFAVVTPPTSGSVVVTDCNGQTSTAEAQLVFEQPIVAKVDAYSYSTSPLTVTAANGLLNNDAVPPSCAGIAPTFAVATPPASGTVVLSNTGGGFVYTSGTPATPVTDKFTYKVTDCHGQSSTATVDLTFEQPIVANPDAFTYTASPLVIPASAGLLLNDINPASCAASPPTFSVDTPATKGTVLLSNTGGGFTYTSSSTPPATDSFKYKVTDCHGQTAVATATLTYAPPIVATADAYIFHKAPYTVDAANGLLKNDAVPLACAATPPTFRVVTPPAQGTVVITAGGAFTYTSTSAVPVTDSFTYEVTDCIGGKSTATAALTYEPPGKAVADTFTYSKSPLSLTALKGVLANDVNNPTCASQGKPLKVTAWSTASAGNVAGAADGGFIYTTAPTTPLTAPQDDTFTYTVQDCFGNTDTATVTLKYIKPGVALPDFYEVKTTATQASPMIVLPLGQQTGTDPKGVLFNDVNAPSCTAPLTAVLGTTATPKFGIVTLNADGGYTYTPNETPSRATKDTIDTFSYYVVDCNGNKSDEVVVQLKYA</sequence>
<name>A0A383WPR4_TETOB</name>
<feature type="chain" id="PRO_5017012509" description="Tyrosine-protein kinase ephrin type A/B receptor-like domain-containing protein" evidence="2">
    <location>
        <begin position="31"/>
        <end position="3064"/>
    </location>
</feature>
<evidence type="ECO:0000313" key="4">
    <source>
        <dbReference type="EMBL" id="SZX79154.1"/>
    </source>
</evidence>
<proteinExistence type="predicted"/>
<feature type="region of interest" description="Disordered" evidence="1">
    <location>
        <begin position="663"/>
        <end position="690"/>
    </location>
</feature>
<feature type="compositionally biased region" description="Low complexity" evidence="1">
    <location>
        <begin position="44"/>
        <end position="62"/>
    </location>
</feature>
<dbReference type="Gene3D" id="2.10.50.10">
    <property type="entry name" value="Tumor Necrosis Factor Receptor, subunit A, domain 2"/>
    <property type="match status" value="2"/>
</dbReference>
<dbReference type="CDD" id="cd00185">
    <property type="entry name" value="TNFRSF"/>
    <property type="match status" value="1"/>
</dbReference>
<feature type="signal peptide" evidence="2">
    <location>
        <begin position="1"/>
        <end position="30"/>
    </location>
</feature>
<keyword evidence="5" id="KW-1185">Reference proteome</keyword>
<dbReference type="InterPro" id="IPR009030">
    <property type="entry name" value="Growth_fac_rcpt_cys_sf"/>
</dbReference>
<dbReference type="STRING" id="3088.A0A383WPR4"/>